<accession>A0AAX6HGJ7</accession>
<comment type="caution">
    <text evidence="1">The sequence shown here is derived from an EMBL/GenBank/DDBJ whole genome shotgun (WGS) entry which is preliminary data.</text>
</comment>
<proteinExistence type="predicted"/>
<evidence type="ECO:0000313" key="1">
    <source>
        <dbReference type="EMBL" id="KAJ6840170.1"/>
    </source>
</evidence>
<organism evidence="1 2">
    <name type="scientific">Iris pallida</name>
    <name type="common">Sweet iris</name>
    <dbReference type="NCBI Taxonomy" id="29817"/>
    <lineage>
        <taxon>Eukaryota</taxon>
        <taxon>Viridiplantae</taxon>
        <taxon>Streptophyta</taxon>
        <taxon>Embryophyta</taxon>
        <taxon>Tracheophyta</taxon>
        <taxon>Spermatophyta</taxon>
        <taxon>Magnoliopsida</taxon>
        <taxon>Liliopsida</taxon>
        <taxon>Asparagales</taxon>
        <taxon>Iridaceae</taxon>
        <taxon>Iridoideae</taxon>
        <taxon>Irideae</taxon>
        <taxon>Iris</taxon>
    </lineage>
</organism>
<evidence type="ECO:0000313" key="2">
    <source>
        <dbReference type="Proteomes" id="UP001140949"/>
    </source>
</evidence>
<reference evidence="1" key="1">
    <citation type="journal article" date="2023" name="GigaByte">
        <title>Genome assembly of the bearded iris, Iris pallida Lam.</title>
        <authorList>
            <person name="Bruccoleri R.E."/>
            <person name="Oakeley E.J."/>
            <person name="Faust A.M.E."/>
            <person name="Altorfer M."/>
            <person name="Dessus-Babus S."/>
            <person name="Burckhardt D."/>
            <person name="Oertli M."/>
            <person name="Naumann U."/>
            <person name="Petersen F."/>
            <person name="Wong J."/>
        </authorList>
    </citation>
    <scope>NUCLEOTIDE SEQUENCE</scope>
    <source>
        <strain evidence="1">GSM-AAB239-AS_SAM_17_03QT</strain>
    </source>
</reference>
<reference evidence="1" key="2">
    <citation type="submission" date="2023-04" db="EMBL/GenBank/DDBJ databases">
        <authorList>
            <person name="Bruccoleri R.E."/>
            <person name="Oakeley E.J."/>
            <person name="Faust A.-M."/>
            <person name="Dessus-Babus S."/>
            <person name="Altorfer M."/>
            <person name="Burckhardt D."/>
            <person name="Oertli M."/>
            <person name="Naumann U."/>
            <person name="Petersen F."/>
            <person name="Wong J."/>
        </authorList>
    </citation>
    <scope>NUCLEOTIDE SEQUENCE</scope>
    <source>
        <strain evidence="1">GSM-AAB239-AS_SAM_17_03QT</strain>
        <tissue evidence="1">Leaf</tissue>
    </source>
</reference>
<gene>
    <name evidence="1" type="ORF">M6B38_313030</name>
</gene>
<dbReference type="EMBL" id="JANAVB010009596">
    <property type="protein sequence ID" value="KAJ6840170.1"/>
    <property type="molecule type" value="Genomic_DNA"/>
</dbReference>
<protein>
    <submittedName>
        <fullName evidence="1">MMS19 nucleotide excision repair protein-like protein isoform X1</fullName>
    </submittedName>
</protein>
<name>A0AAX6HGJ7_IRIPA</name>
<dbReference type="Proteomes" id="UP001140949">
    <property type="component" value="Unassembled WGS sequence"/>
</dbReference>
<keyword evidence="2" id="KW-1185">Reference proteome</keyword>
<sequence length="69" mass="8217">MLARHPGRTRDRYCSSSSLVVLIIFLRTSLSKHSFPSLVELLHSMSWQKIWFRPLKGGQEFTYQFMERK</sequence>
<dbReference type="AlphaFoldDB" id="A0AAX6HGJ7"/>